<dbReference type="InterPro" id="IPR036396">
    <property type="entry name" value="Cyt_P450_sf"/>
</dbReference>
<dbReference type="GO" id="GO:0005506">
    <property type="term" value="F:iron ion binding"/>
    <property type="evidence" value="ECO:0007669"/>
    <property type="project" value="InterPro"/>
</dbReference>
<keyword evidence="2" id="KW-0349">Heme</keyword>
<evidence type="ECO:0000313" key="7">
    <source>
        <dbReference type="EMBL" id="NAS27365.1"/>
    </source>
</evidence>
<dbReference type="PANTHER" id="PTHR46696:SF3">
    <property type="entry name" value="PULCHERRIMINIC ACID SYNTHASE"/>
    <property type="match status" value="1"/>
</dbReference>
<evidence type="ECO:0000256" key="4">
    <source>
        <dbReference type="ARBA" id="ARBA00023002"/>
    </source>
</evidence>
<accession>A0A7C9J8N8</accession>
<keyword evidence="4" id="KW-0560">Oxidoreductase</keyword>
<dbReference type="RefSeq" id="WP_061297992.1">
    <property type="nucleotide sequence ID" value="NZ_WXEW01000016.1"/>
</dbReference>
<dbReference type="PRINTS" id="PR00359">
    <property type="entry name" value="BP450"/>
</dbReference>
<dbReference type="AlphaFoldDB" id="A0A7C9J8N8"/>
<dbReference type="GO" id="GO:0004497">
    <property type="term" value="F:monooxygenase activity"/>
    <property type="evidence" value="ECO:0007669"/>
    <property type="project" value="UniProtKB-KW"/>
</dbReference>
<dbReference type="GO" id="GO:0016705">
    <property type="term" value="F:oxidoreductase activity, acting on paired donors, with incorporation or reduction of molecular oxygen"/>
    <property type="evidence" value="ECO:0007669"/>
    <property type="project" value="InterPro"/>
</dbReference>
<evidence type="ECO:0000256" key="5">
    <source>
        <dbReference type="ARBA" id="ARBA00023004"/>
    </source>
</evidence>
<gene>
    <name evidence="7" type="ORF">GT755_37565</name>
</gene>
<dbReference type="Proteomes" id="UP000479526">
    <property type="component" value="Unassembled WGS sequence"/>
</dbReference>
<dbReference type="FunFam" id="1.10.630.10:FF:000018">
    <property type="entry name" value="Cytochrome P450 monooxygenase"/>
    <property type="match status" value="1"/>
</dbReference>
<dbReference type="InterPro" id="IPR002397">
    <property type="entry name" value="Cyt_P450_B"/>
</dbReference>
<dbReference type="GO" id="GO:0020037">
    <property type="term" value="F:heme binding"/>
    <property type="evidence" value="ECO:0007669"/>
    <property type="project" value="InterPro"/>
</dbReference>
<keyword evidence="8" id="KW-1185">Reference proteome</keyword>
<comment type="similarity">
    <text evidence="1">Belongs to the cytochrome P450 family.</text>
</comment>
<dbReference type="SUPFAM" id="SSF48264">
    <property type="entry name" value="Cytochrome P450"/>
    <property type="match status" value="1"/>
</dbReference>
<reference evidence="7 8" key="1">
    <citation type="submission" date="2020-01" db="EMBL/GenBank/DDBJ databases">
        <title>Herbidospora sp. NEAU-GS84 nov., a novel actinomycete isolated from soil.</title>
        <authorList>
            <person name="Han L."/>
        </authorList>
    </citation>
    <scope>NUCLEOTIDE SEQUENCE [LARGE SCALE GENOMIC DNA]</scope>
    <source>
        <strain evidence="7 8">NEAU-GS84</strain>
    </source>
</reference>
<dbReference type="Pfam" id="PF00067">
    <property type="entry name" value="p450"/>
    <property type="match status" value="1"/>
</dbReference>
<proteinExistence type="inferred from homology"/>
<dbReference type="InterPro" id="IPR001128">
    <property type="entry name" value="Cyt_P450"/>
</dbReference>
<organism evidence="7 8">
    <name type="scientific">Herbidospora solisilvae</name>
    <dbReference type="NCBI Taxonomy" id="2696284"/>
    <lineage>
        <taxon>Bacteria</taxon>
        <taxon>Bacillati</taxon>
        <taxon>Actinomycetota</taxon>
        <taxon>Actinomycetes</taxon>
        <taxon>Streptosporangiales</taxon>
        <taxon>Streptosporangiaceae</taxon>
        <taxon>Herbidospora</taxon>
    </lineage>
</organism>
<dbReference type="PANTHER" id="PTHR46696">
    <property type="entry name" value="P450, PUTATIVE (EUROFUNG)-RELATED"/>
    <property type="match status" value="1"/>
</dbReference>
<evidence type="ECO:0000256" key="2">
    <source>
        <dbReference type="ARBA" id="ARBA00022617"/>
    </source>
</evidence>
<keyword evidence="3" id="KW-0479">Metal-binding</keyword>
<evidence type="ECO:0000256" key="3">
    <source>
        <dbReference type="ARBA" id="ARBA00022723"/>
    </source>
</evidence>
<comment type="caution">
    <text evidence="7">The sequence shown here is derived from an EMBL/GenBank/DDBJ whole genome shotgun (WGS) entry which is preliminary data.</text>
</comment>
<evidence type="ECO:0000256" key="6">
    <source>
        <dbReference type="ARBA" id="ARBA00023033"/>
    </source>
</evidence>
<dbReference type="Gene3D" id="1.10.630.10">
    <property type="entry name" value="Cytochrome P450"/>
    <property type="match status" value="1"/>
</dbReference>
<sequence length="392" mass="43339">MDAPDILSPEFAADPYPHYAVLRDHFPLLWHEATQTYLVSRYEDVAKALKEAGNRNYEWQLEPVHGRTIIQMDGREHATKRALVTPSFRGRELATKFVPVIERTAAGLIEPLSGVDDLVSRFSTRYPVGVIVGMLGLPPQDEHLFQRWYTSVVAFISNLAQDPAVIEAGARTREELAAYMIPIVEARRADPGDDLLSTLCTAEIDGVRMTSEEIKAFVSMLLAAGGETTDKAITCLVRNLLTHPDQLAAVRSDPELLDRAFAETLRHDSVVQMVMRQPETDLELSGGTVPAGGTVTCLIASANRDPSRFTDPDAFDLFRPDLDMTRAYTAGANHTAFALGRHFCVGAQLARAEVRIGVTMLLDRFPGLRLMEEPHDAGVFTRAPEKLLLAFE</sequence>
<dbReference type="EMBL" id="WXEW01000016">
    <property type="protein sequence ID" value="NAS27365.1"/>
    <property type="molecule type" value="Genomic_DNA"/>
</dbReference>
<keyword evidence="5" id="KW-0408">Iron</keyword>
<keyword evidence="6" id="KW-0503">Monooxygenase</keyword>
<evidence type="ECO:0000256" key="1">
    <source>
        <dbReference type="ARBA" id="ARBA00010617"/>
    </source>
</evidence>
<protein>
    <submittedName>
        <fullName evidence="7">Cytochrome P450</fullName>
    </submittedName>
</protein>
<name>A0A7C9J8N8_9ACTN</name>
<evidence type="ECO:0000313" key="8">
    <source>
        <dbReference type="Proteomes" id="UP000479526"/>
    </source>
</evidence>